<sequence length="286" mass="31520">MQIEKKYKYVITNYFTLNRMSGKTILVIGANKGWAPTPWATFIILRQLTLGIGLAIVQRLAVISSKDTIILGCRDKEKGLDAIQLLRAICNTKAHLDVVCIDIESEASVQAAAKEVREKHKRLDVLVNNAAIALLEKDADIRDVYGKVFASNVGGVISTCEAFLPLMRDTSADARIIQVSSARGSLTRIAEGKMPPARVVSYGASKAALNCATLELVRREENRNVLFQMVSPGHCRTDFNNNTGKKDPLDGALVVEKLLLEERDNGRPCGMWEIEGDNTEPQLVPW</sequence>
<evidence type="ECO:0000256" key="1">
    <source>
        <dbReference type="ARBA" id="ARBA00006484"/>
    </source>
</evidence>
<dbReference type="AlphaFoldDB" id="A0A9W9TYT4"/>
<gene>
    <name evidence="4" type="ORF">N7476_010633</name>
</gene>
<dbReference type="InterPro" id="IPR036291">
    <property type="entry name" value="NAD(P)-bd_dom_sf"/>
</dbReference>
<dbReference type="Proteomes" id="UP001147746">
    <property type="component" value="Unassembled WGS sequence"/>
</dbReference>
<dbReference type="GO" id="GO:0016491">
    <property type="term" value="F:oxidoreductase activity"/>
    <property type="evidence" value="ECO:0007669"/>
    <property type="project" value="UniProtKB-KW"/>
</dbReference>
<dbReference type="PANTHER" id="PTHR43963">
    <property type="entry name" value="CARBONYL REDUCTASE 1-RELATED"/>
    <property type="match status" value="1"/>
</dbReference>
<reference evidence="4" key="2">
    <citation type="journal article" date="2023" name="IMA Fungus">
        <title>Comparative genomic study of the Penicillium genus elucidates a diverse pangenome and 15 lateral gene transfer events.</title>
        <authorList>
            <person name="Petersen C."/>
            <person name="Sorensen T."/>
            <person name="Nielsen M.R."/>
            <person name="Sondergaard T.E."/>
            <person name="Sorensen J.L."/>
            <person name="Fitzpatrick D.A."/>
            <person name="Frisvad J.C."/>
            <person name="Nielsen K.L."/>
        </authorList>
    </citation>
    <scope>NUCLEOTIDE SEQUENCE</scope>
    <source>
        <strain evidence="4">IBT 21472</strain>
    </source>
</reference>
<dbReference type="EMBL" id="JAPZBO010000010">
    <property type="protein sequence ID" value="KAJ5299076.1"/>
    <property type="molecule type" value="Genomic_DNA"/>
</dbReference>
<keyword evidence="5" id="KW-1185">Reference proteome</keyword>
<evidence type="ECO:0000256" key="3">
    <source>
        <dbReference type="ARBA" id="ARBA00023002"/>
    </source>
</evidence>
<keyword evidence="3" id="KW-0560">Oxidoreductase</keyword>
<comment type="caution">
    <text evidence="4">The sequence shown here is derived from an EMBL/GenBank/DDBJ whole genome shotgun (WGS) entry which is preliminary data.</text>
</comment>
<comment type="similarity">
    <text evidence="1">Belongs to the short-chain dehydrogenases/reductases (SDR) family.</text>
</comment>
<reference evidence="4" key="1">
    <citation type="submission" date="2022-12" db="EMBL/GenBank/DDBJ databases">
        <authorList>
            <person name="Petersen C."/>
        </authorList>
    </citation>
    <scope>NUCLEOTIDE SEQUENCE</scope>
    <source>
        <strain evidence="4">IBT 21472</strain>
    </source>
</reference>
<dbReference type="Gene3D" id="3.40.50.720">
    <property type="entry name" value="NAD(P)-binding Rossmann-like Domain"/>
    <property type="match status" value="1"/>
</dbReference>
<dbReference type="OrthoDB" id="191139at2759"/>
<dbReference type="Pfam" id="PF00106">
    <property type="entry name" value="adh_short"/>
    <property type="match status" value="1"/>
</dbReference>
<dbReference type="PRINTS" id="PR00081">
    <property type="entry name" value="GDHRDH"/>
</dbReference>
<dbReference type="SUPFAM" id="SSF51735">
    <property type="entry name" value="NAD(P)-binding Rossmann-fold domains"/>
    <property type="match status" value="1"/>
</dbReference>
<keyword evidence="2" id="KW-0521">NADP</keyword>
<evidence type="ECO:0000256" key="2">
    <source>
        <dbReference type="ARBA" id="ARBA00022857"/>
    </source>
</evidence>
<evidence type="ECO:0000313" key="5">
    <source>
        <dbReference type="Proteomes" id="UP001147746"/>
    </source>
</evidence>
<dbReference type="InterPro" id="IPR002347">
    <property type="entry name" value="SDR_fam"/>
</dbReference>
<dbReference type="PANTHER" id="PTHR43963:SF6">
    <property type="entry name" value="CHAIN DEHYDROGENASE FAMILY PROTEIN, PUTATIVE (AFU_ORTHOLOGUE AFUA_3G15350)-RELATED"/>
    <property type="match status" value="1"/>
</dbReference>
<name>A0A9W9TYT4_9EURO</name>
<evidence type="ECO:0000313" key="4">
    <source>
        <dbReference type="EMBL" id="KAJ5299076.1"/>
    </source>
</evidence>
<organism evidence="4 5">
    <name type="scientific">Penicillium atrosanguineum</name>
    <dbReference type="NCBI Taxonomy" id="1132637"/>
    <lineage>
        <taxon>Eukaryota</taxon>
        <taxon>Fungi</taxon>
        <taxon>Dikarya</taxon>
        <taxon>Ascomycota</taxon>
        <taxon>Pezizomycotina</taxon>
        <taxon>Eurotiomycetes</taxon>
        <taxon>Eurotiomycetidae</taxon>
        <taxon>Eurotiales</taxon>
        <taxon>Aspergillaceae</taxon>
        <taxon>Penicillium</taxon>
    </lineage>
</organism>
<protein>
    <submittedName>
        <fullName evidence="4">NAD(P)-binding protein</fullName>
    </submittedName>
</protein>
<proteinExistence type="inferred from homology"/>
<accession>A0A9W9TYT4</accession>